<dbReference type="Proteomes" id="UP001647436">
    <property type="component" value="Unassembled WGS sequence"/>
</dbReference>
<organism evidence="1 2">
    <name type="scientific">Comamonas brasiliensis</name>
    <dbReference type="NCBI Taxonomy" id="1812482"/>
    <lineage>
        <taxon>Bacteria</taxon>
        <taxon>Pseudomonadati</taxon>
        <taxon>Pseudomonadota</taxon>
        <taxon>Betaproteobacteria</taxon>
        <taxon>Burkholderiales</taxon>
        <taxon>Comamonadaceae</taxon>
        <taxon>Comamonas</taxon>
    </lineage>
</organism>
<evidence type="ECO:0000313" key="1">
    <source>
        <dbReference type="EMBL" id="MBS3019251.1"/>
    </source>
</evidence>
<proteinExistence type="predicted"/>
<dbReference type="EMBL" id="JAANES010000002">
    <property type="protein sequence ID" value="MBS3019251.1"/>
    <property type="molecule type" value="Genomic_DNA"/>
</dbReference>
<evidence type="ECO:0000313" key="2">
    <source>
        <dbReference type="Proteomes" id="UP001647436"/>
    </source>
</evidence>
<accession>A0ABS5LSP7</accession>
<protein>
    <submittedName>
        <fullName evidence="1">Uncharacterized protein</fullName>
    </submittedName>
</protein>
<name>A0ABS5LSP7_9BURK</name>
<sequence>MRDRHMETDTNKFYVHRTGTCDPEGDCPVGQLSAHNQRMLSFSSMRTKSATEPAPILRMA</sequence>
<comment type="caution">
    <text evidence="1">The sequence shown here is derived from an EMBL/GenBank/DDBJ whole genome shotgun (WGS) entry which is preliminary data.</text>
</comment>
<keyword evidence="2" id="KW-1185">Reference proteome</keyword>
<reference evidence="1 2" key="1">
    <citation type="submission" date="2020-03" db="EMBL/GenBank/DDBJ databases">
        <title>The role of nitrogen metabolism on polyethylene biodegradation.</title>
        <authorList>
            <person name="Peixoto J."/>
            <person name="Vizzotto C.S."/>
            <person name="Ramos A."/>
            <person name="Alves G."/>
            <person name="Steindorff A."/>
            <person name="Kruger R."/>
        </authorList>
    </citation>
    <scope>NUCLEOTIDE SEQUENCE [LARGE SCALE GENOMIC DNA]</scope>
    <source>
        <strain evidence="1 2">PE63</strain>
    </source>
</reference>
<gene>
    <name evidence="1" type="ORF">DJFAAGMI_01991</name>
</gene>